<gene>
    <name evidence="2" type="ORF">SMN809_LOCUS12448</name>
</gene>
<feature type="transmembrane region" description="Helical" evidence="1">
    <location>
        <begin position="12"/>
        <end position="33"/>
    </location>
</feature>
<proteinExistence type="predicted"/>
<organism evidence="2 3">
    <name type="scientific">Rotaria magnacalcarata</name>
    <dbReference type="NCBI Taxonomy" id="392030"/>
    <lineage>
        <taxon>Eukaryota</taxon>
        <taxon>Metazoa</taxon>
        <taxon>Spiralia</taxon>
        <taxon>Gnathifera</taxon>
        <taxon>Rotifera</taxon>
        <taxon>Eurotatoria</taxon>
        <taxon>Bdelloidea</taxon>
        <taxon>Philodinida</taxon>
        <taxon>Philodinidae</taxon>
        <taxon>Rotaria</taxon>
    </lineage>
</organism>
<comment type="caution">
    <text evidence="2">The sequence shown here is derived from an EMBL/GenBank/DDBJ whole genome shotgun (WGS) entry which is preliminary data.</text>
</comment>
<evidence type="ECO:0000256" key="1">
    <source>
        <dbReference type="SAM" id="Phobius"/>
    </source>
</evidence>
<evidence type="ECO:0000313" key="3">
    <source>
        <dbReference type="Proteomes" id="UP000676336"/>
    </source>
</evidence>
<accession>A0A8S2NSU9</accession>
<feature type="non-terminal residue" evidence="2">
    <location>
        <position position="1"/>
    </location>
</feature>
<keyword evidence="1" id="KW-0472">Membrane</keyword>
<name>A0A8S2NSU9_9BILA</name>
<reference evidence="2" key="1">
    <citation type="submission" date="2021-02" db="EMBL/GenBank/DDBJ databases">
        <authorList>
            <person name="Nowell W R."/>
        </authorList>
    </citation>
    <scope>NUCLEOTIDE SEQUENCE</scope>
</reference>
<dbReference type="EMBL" id="CAJOBI010004703">
    <property type="protein sequence ID" value="CAF4010723.1"/>
    <property type="molecule type" value="Genomic_DNA"/>
</dbReference>
<protein>
    <submittedName>
        <fullName evidence="2">Uncharacterized protein</fullName>
    </submittedName>
</protein>
<sequence length="43" mass="4804">MNQPNRSKILGTSLSLVLGRIIFFILGGILLFVNEEFYDSEGT</sequence>
<keyword evidence="1" id="KW-0812">Transmembrane</keyword>
<keyword evidence="1" id="KW-1133">Transmembrane helix</keyword>
<dbReference type="Proteomes" id="UP000676336">
    <property type="component" value="Unassembled WGS sequence"/>
</dbReference>
<dbReference type="AlphaFoldDB" id="A0A8S2NSU9"/>
<evidence type="ECO:0000313" key="2">
    <source>
        <dbReference type="EMBL" id="CAF4010723.1"/>
    </source>
</evidence>